<evidence type="ECO:0008006" key="10">
    <source>
        <dbReference type="Google" id="ProtNLM"/>
    </source>
</evidence>
<evidence type="ECO:0000256" key="1">
    <source>
        <dbReference type="ARBA" id="ARBA00001946"/>
    </source>
</evidence>
<evidence type="ECO:0000313" key="8">
    <source>
        <dbReference type="EMBL" id="QBI21124.1"/>
    </source>
</evidence>
<dbReference type="GO" id="GO:0016787">
    <property type="term" value="F:hydrolase activity"/>
    <property type="evidence" value="ECO:0007669"/>
    <property type="project" value="UniProtKB-KW"/>
</dbReference>
<dbReference type="PANTHER" id="PTHR33653:SF1">
    <property type="entry name" value="RIBONUCLEASE VAPC2"/>
    <property type="match status" value="1"/>
</dbReference>
<dbReference type="InterPro" id="IPR050556">
    <property type="entry name" value="Type_II_TA_system_RNase"/>
</dbReference>
<evidence type="ECO:0000256" key="4">
    <source>
        <dbReference type="ARBA" id="ARBA00022723"/>
    </source>
</evidence>
<evidence type="ECO:0000256" key="7">
    <source>
        <dbReference type="ARBA" id="ARBA00038093"/>
    </source>
</evidence>
<sequence>MALATSDHHAARQAFVDDLLDVLPVLPYDLRVAEVHSNLLAATRRAGRPRGAHDLIIAATAAASSRTIVTADPSGFEGLPDIPVTAHR</sequence>
<dbReference type="SUPFAM" id="SSF88723">
    <property type="entry name" value="PIN domain-like"/>
    <property type="match status" value="1"/>
</dbReference>
<name>A0A411YIK8_9ACTN</name>
<evidence type="ECO:0000256" key="5">
    <source>
        <dbReference type="ARBA" id="ARBA00022801"/>
    </source>
</evidence>
<keyword evidence="4" id="KW-0479">Metal-binding</keyword>
<protein>
    <recommendedName>
        <fullName evidence="10">PIN domain-containing protein</fullName>
    </recommendedName>
</protein>
<dbReference type="Gene3D" id="3.40.50.1010">
    <property type="entry name" value="5'-nuclease"/>
    <property type="match status" value="1"/>
</dbReference>
<dbReference type="EMBL" id="CP036402">
    <property type="protein sequence ID" value="QBI21124.1"/>
    <property type="molecule type" value="Genomic_DNA"/>
</dbReference>
<evidence type="ECO:0000256" key="3">
    <source>
        <dbReference type="ARBA" id="ARBA00022722"/>
    </source>
</evidence>
<comment type="cofactor">
    <cofactor evidence="1">
        <name>Mg(2+)</name>
        <dbReference type="ChEBI" id="CHEBI:18420"/>
    </cofactor>
</comment>
<keyword evidence="3" id="KW-0540">Nuclease</keyword>
<dbReference type="RefSeq" id="WP_131156117.1">
    <property type="nucleotide sequence ID" value="NZ_CP036402.1"/>
</dbReference>
<keyword evidence="5" id="KW-0378">Hydrolase</keyword>
<dbReference type="PANTHER" id="PTHR33653">
    <property type="entry name" value="RIBONUCLEASE VAPC2"/>
    <property type="match status" value="1"/>
</dbReference>
<dbReference type="AlphaFoldDB" id="A0A411YIK8"/>
<keyword evidence="9" id="KW-1185">Reference proteome</keyword>
<evidence type="ECO:0000313" key="9">
    <source>
        <dbReference type="Proteomes" id="UP000291469"/>
    </source>
</evidence>
<dbReference type="GO" id="GO:0046872">
    <property type="term" value="F:metal ion binding"/>
    <property type="evidence" value="ECO:0007669"/>
    <property type="project" value="UniProtKB-KW"/>
</dbReference>
<reference evidence="8 9" key="1">
    <citation type="submission" date="2019-01" db="EMBL/GenBank/DDBJ databases">
        <title>Egibacter rhizosphaerae EGI 80759T.</title>
        <authorList>
            <person name="Chen D.-D."/>
            <person name="Tian Y."/>
            <person name="Jiao J.-Y."/>
            <person name="Zhang X.-T."/>
            <person name="Zhang Y.-G."/>
            <person name="Zhang Y."/>
            <person name="Xiao M."/>
            <person name="Shu W.-S."/>
            <person name="Li W.-J."/>
        </authorList>
    </citation>
    <scope>NUCLEOTIDE SEQUENCE [LARGE SCALE GENOMIC DNA]</scope>
    <source>
        <strain evidence="8 9">EGI 80759</strain>
    </source>
</reference>
<keyword evidence="2" id="KW-1277">Toxin-antitoxin system</keyword>
<accession>A0A411YIK8</accession>
<keyword evidence="6" id="KW-0460">Magnesium</keyword>
<gene>
    <name evidence="8" type="ORF">ER308_17140</name>
</gene>
<evidence type="ECO:0000256" key="6">
    <source>
        <dbReference type="ARBA" id="ARBA00022842"/>
    </source>
</evidence>
<evidence type="ECO:0000256" key="2">
    <source>
        <dbReference type="ARBA" id="ARBA00022649"/>
    </source>
</evidence>
<dbReference type="InterPro" id="IPR029060">
    <property type="entry name" value="PIN-like_dom_sf"/>
</dbReference>
<dbReference type="Proteomes" id="UP000291469">
    <property type="component" value="Chromosome"/>
</dbReference>
<organism evidence="8 9">
    <name type="scientific">Egibacter rhizosphaerae</name>
    <dbReference type="NCBI Taxonomy" id="1670831"/>
    <lineage>
        <taxon>Bacteria</taxon>
        <taxon>Bacillati</taxon>
        <taxon>Actinomycetota</taxon>
        <taxon>Nitriliruptoria</taxon>
        <taxon>Egibacterales</taxon>
        <taxon>Egibacteraceae</taxon>
        <taxon>Egibacter</taxon>
    </lineage>
</organism>
<comment type="similarity">
    <text evidence="7">Belongs to the PINc/VapC protein family.</text>
</comment>
<dbReference type="KEGG" id="erz:ER308_17140"/>
<proteinExistence type="inferred from homology"/>
<dbReference type="GO" id="GO:0004518">
    <property type="term" value="F:nuclease activity"/>
    <property type="evidence" value="ECO:0007669"/>
    <property type="project" value="UniProtKB-KW"/>
</dbReference>